<dbReference type="EMBL" id="CP011412">
    <property type="protein sequence ID" value="AKH19214.1"/>
    <property type="molecule type" value="Genomic_DNA"/>
</dbReference>
<dbReference type="InterPro" id="IPR004839">
    <property type="entry name" value="Aminotransferase_I/II_large"/>
</dbReference>
<evidence type="ECO:0000259" key="6">
    <source>
        <dbReference type="Pfam" id="PF00155"/>
    </source>
</evidence>
<evidence type="ECO:0000313" key="8">
    <source>
        <dbReference type="Proteomes" id="UP000034410"/>
    </source>
</evidence>
<dbReference type="NCBIfam" id="NF006569">
    <property type="entry name" value="PRK09082.1"/>
    <property type="match status" value="1"/>
</dbReference>
<dbReference type="RefSeq" id="WP_046858153.1">
    <property type="nucleotide sequence ID" value="NZ_CP011412.1"/>
</dbReference>
<keyword evidence="5" id="KW-0663">Pyridoxal phosphate</keyword>
<dbReference type="OrthoDB" id="9763453at2"/>
<feature type="domain" description="Aminotransferase class I/classII large" evidence="6">
    <location>
        <begin position="29"/>
        <end position="378"/>
    </location>
</feature>
<dbReference type="GO" id="GO:0005737">
    <property type="term" value="C:cytoplasm"/>
    <property type="evidence" value="ECO:0007669"/>
    <property type="project" value="TreeGrafter"/>
</dbReference>
<dbReference type="CDD" id="cd00609">
    <property type="entry name" value="AAT_like"/>
    <property type="match status" value="1"/>
</dbReference>
<keyword evidence="4 7" id="KW-0808">Transferase</keyword>
<evidence type="ECO:0000256" key="3">
    <source>
        <dbReference type="ARBA" id="ARBA00022576"/>
    </source>
</evidence>
<dbReference type="Gene3D" id="3.40.640.10">
    <property type="entry name" value="Type I PLP-dependent aspartate aminotransferase-like (Major domain)"/>
    <property type="match status" value="1"/>
</dbReference>
<dbReference type="Proteomes" id="UP000034410">
    <property type="component" value="Chromosome"/>
</dbReference>
<evidence type="ECO:0000256" key="5">
    <source>
        <dbReference type="ARBA" id="ARBA00022898"/>
    </source>
</evidence>
<dbReference type="InterPro" id="IPR015421">
    <property type="entry name" value="PyrdxlP-dep_Trfase_major"/>
</dbReference>
<protein>
    <submittedName>
        <fullName evidence="7">Aminotransferase</fullName>
    </submittedName>
</protein>
<evidence type="ECO:0000313" key="7">
    <source>
        <dbReference type="EMBL" id="AKH19214.1"/>
    </source>
</evidence>
<reference evidence="7 8" key="1">
    <citation type="journal article" date="2015" name="Genome Announc.">
        <title>Complete Genome Sequence of Sedimenticola thiotaurini Strain SIP-G1, a Polyphosphate- and Polyhydroxyalkanoate-Accumulating Sulfur-Oxidizing Gammaproteobacterium Isolated from Salt Marsh Sediments.</title>
        <authorList>
            <person name="Flood B.E."/>
            <person name="Jones D.S."/>
            <person name="Bailey J.V."/>
        </authorList>
    </citation>
    <scope>NUCLEOTIDE SEQUENCE [LARGE SCALE GENOMIC DNA]</scope>
    <source>
        <strain evidence="7 8">SIP-G1</strain>
    </source>
</reference>
<dbReference type="AlphaFoldDB" id="A0A0F7JV55"/>
<dbReference type="NCBIfam" id="NF009079">
    <property type="entry name" value="PRK12414.1"/>
    <property type="match status" value="1"/>
</dbReference>
<dbReference type="InterPro" id="IPR015424">
    <property type="entry name" value="PyrdxlP-dep_Trfase"/>
</dbReference>
<evidence type="ECO:0000256" key="4">
    <source>
        <dbReference type="ARBA" id="ARBA00022679"/>
    </source>
</evidence>
<dbReference type="FunFam" id="3.40.640.10:FF:000033">
    <property type="entry name" value="Aspartate aminotransferase"/>
    <property type="match status" value="1"/>
</dbReference>
<evidence type="ECO:0000256" key="1">
    <source>
        <dbReference type="ARBA" id="ARBA00001933"/>
    </source>
</evidence>
<dbReference type="GO" id="GO:0016212">
    <property type="term" value="F:kynurenine-oxoglutarate transaminase activity"/>
    <property type="evidence" value="ECO:0007669"/>
    <property type="project" value="TreeGrafter"/>
</dbReference>
<proteinExistence type="inferred from homology"/>
<sequence length="383" mass="42562">MSITINSKLPTVGTTIFTVIGALANRHQAINLGQGFPDFSAPQALLERVDYHVRQGHNQYAPMGGVASLREAIAAKVEQSYGRAVSAEQEVTVTPGATEALYCAITACVRPGDEVIVFDPAYDSYEPAIELSGGRAVHLPLLPPDFAIDWQRVRDAINPRTRMIILNSPHNPTGATLSAADLDSLAELVRESDILLLSDEVYEHLVYDGKTHQSLLQHDELAARAFVVFSFGKTYHVTGWKTGYCIAPAPLTAELRKVHQYVTFVAVTPIQLALADFMTSCPEHHQQLAAFYQHKRDLFCEQMAPSRFQFSPTQGTFFQLMDYSEISDQDDLSMAEWLTRERGVAAIPVSVFYKEPTTVRYVRFCFAKEDETLTQAAELLCKI</sequence>
<dbReference type="InterPro" id="IPR051326">
    <property type="entry name" value="Kynurenine-oxoglutarate_AT"/>
</dbReference>
<dbReference type="KEGG" id="seds:AAY24_01375"/>
<dbReference type="PANTHER" id="PTHR43807:SF20">
    <property type="entry name" value="FI04487P"/>
    <property type="match status" value="1"/>
</dbReference>
<comment type="cofactor">
    <cofactor evidence="1">
        <name>pyridoxal 5'-phosphate</name>
        <dbReference type="ChEBI" id="CHEBI:597326"/>
    </cofactor>
</comment>
<dbReference type="Gene3D" id="3.90.1150.10">
    <property type="entry name" value="Aspartate Aminotransferase, domain 1"/>
    <property type="match status" value="1"/>
</dbReference>
<dbReference type="PANTHER" id="PTHR43807">
    <property type="entry name" value="FI04487P"/>
    <property type="match status" value="1"/>
</dbReference>
<gene>
    <name evidence="7" type="ORF">AAY24_01375</name>
</gene>
<dbReference type="GO" id="GO:0030170">
    <property type="term" value="F:pyridoxal phosphate binding"/>
    <property type="evidence" value="ECO:0007669"/>
    <property type="project" value="InterPro"/>
</dbReference>
<keyword evidence="8" id="KW-1185">Reference proteome</keyword>
<keyword evidence="3 7" id="KW-0032">Aminotransferase</keyword>
<organism evidence="7 8">
    <name type="scientific">Sedimenticola thiotaurini</name>
    <dbReference type="NCBI Taxonomy" id="1543721"/>
    <lineage>
        <taxon>Bacteria</taxon>
        <taxon>Pseudomonadati</taxon>
        <taxon>Pseudomonadota</taxon>
        <taxon>Gammaproteobacteria</taxon>
        <taxon>Chromatiales</taxon>
        <taxon>Sedimenticolaceae</taxon>
        <taxon>Sedimenticola</taxon>
    </lineage>
</organism>
<evidence type="ECO:0000256" key="2">
    <source>
        <dbReference type="ARBA" id="ARBA00007441"/>
    </source>
</evidence>
<comment type="similarity">
    <text evidence="2">Belongs to the class-I pyridoxal-phosphate-dependent aminotransferase family.</text>
</comment>
<accession>A0A0F7JV55</accession>
<dbReference type="Pfam" id="PF00155">
    <property type="entry name" value="Aminotran_1_2"/>
    <property type="match status" value="1"/>
</dbReference>
<name>A0A0F7JV55_9GAMM</name>
<dbReference type="InterPro" id="IPR015422">
    <property type="entry name" value="PyrdxlP-dep_Trfase_small"/>
</dbReference>
<dbReference type="SUPFAM" id="SSF53383">
    <property type="entry name" value="PLP-dependent transferases"/>
    <property type="match status" value="1"/>
</dbReference>